<dbReference type="PANTHER" id="PTHR10381">
    <property type="entry name" value="ATP-DEPENDENT CLP PROTEASE PROTEOLYTIC SUBUNIT"/>
    <property type="match status" value="1"/>
</dbReference>
<dbReference type="NCBIfam" id="NF045542">
    <property type="entry name" value="Clp_rel_HeadMat"/>
    <property type="match status" value="1"/>
</dbReference>
<dbReference type="RefSeq" id="WP_010021658.1">
    <property type="nucleotide sequence ID" value="NZ_AZDS01000001.1"/>
</dbReference>
<dbReference type="GO" id="GO:0051117">
    <property type="term" value="F:ATPase binding"/>
    <property type="evidence" value="ECO:0007669"/>
    <property type="project" value="TreeGrafter"/>
</dbReference>
<dbReference type="InterPro" id="IPR029045">
    <property type="entry name" value="ClpP/crotonase-like_dom_sf"/>
</dbReference>
<gene>
    <name evidence="4" type="ORF">LF543_02580</name>
</gene>
<dbReference type="GO" id="GO:0009368">
    <property type="term" value="C:endopeptidase Clp complex"/>
    <property type="evidence" value="ECO:0007669"/>
    <property type="project" value="TreeGrafter"/>
</dbReference>
<keyword evidence="2" id="KW-0378">Hydrolase</keyword>
<dbReference type="Gene3D" id="3.90.226.10">
    <property type="entry name" value="2-enoyl-CoA Hydratase, Chain A, domain 1"/>
    <property type="match status" value="1"/>
</dbReference>
<evidence type="ECO:0000256" key="3">
    <source>
        <dbReference type="ARBA" id="ARBA00022825"/>
    </source>
</evidence>
<accession>A0AAE6P1C0</accession>
<evidence type="ECO:0000313" key="4">
    <source>
        <dbReference type="EMBL" id="QFX92507.1"/>
    </source>
</evidence>
<evidence type="ECO:0000256" key="2">
    <source>
        <dbReference type="ARBA" id="ARBA00022801"/>
    </source>
</evidence>
<evidence type="ECO:0000313" key="5">
    <source>
        <dbReference type="Proteomes" id="UP000327194"/>
    </source>
</evidence>
<proteinExistence type="predicted"/>
<dbReference type="Proteomes" id="UP000327194">
    <property type="component" value="Chromosome"/>
</dbReference>
<reference evidence="4 5" key="1">
    <citation type="submission" date="2019-10" db="EMBL/GenBank/DDBJ databases">
        <title>Genome sequencing of Lactobacillus fructivorans.</title>
        <authorList>
            <person name="Kim K."/>
        </authorList>
    </citation>
    <scope>NUCLEOTIDE SEQUENCE [LARGE SCALE GENOMIC DNA]</scope>
    <source>
        <strain evidence="4 5">LF543</strain>
    </source>
</reference>
<dbReference type="InterPro" id="IPR023562">
    <property type="entry name" value="ClpP/TepA"/>
</dbReference>
<dbReference type="GO" id="GO:0004252">
    <property type="term" value="F:serine-type endopeptidase activity"/>
    <property type="evidence" value="ECO:0007669"/>
    <property type="project" value="TreeGrafter"/>
</dbReference>
<dbReference type="SUPFAM" id="SSF52096">
    <property type="entry name" value="ClpP/crotonase"/>
    <property type="match status" value="1"/>
</dbReference>
<name>A0AAE6P1C0_9LACO</name>
<dbReference type="AlphaFoldDB" id="A0AAE6P1C0"/>
<dbReference type="KEGG" id="lfv:LF543_02580"/>
<dbReference type="CDD" id="cd07016">
    <property type="entry name" value="S14_ClpP_1"/>
    <property type="match status" value="1"/>
</dbReference>
<organism evidence="4 5">
    <name type="scientific">Fructilactobacillus fructivorans</name>
    <dbReference type="NCBI Taxonomy" id="1614"/>
    <lineage>
        <taxon>Bacteria</taxon>
        <taxon>Bacillati</taxon>
        <taxon>Bacillota</taxon>
        <taxon>Bacilli</taxon>
        <taxon>Lactobacillales</taxon>
        <taxon>Lactobacillaceae</taxon>
        <taxon>Fructilactobacillus</taxon>
    </lineage>
</organism>
<dbReference type="Pfam" id="PF00574">
    <property type="entry name" value="CLP_protease"/>
    <property type="match status" value="1"/>
</dbReference>
<keyword evidence="1 4" id="KW-0645">Protease</keyword>
<evidence type="ECO:0000256" key="1">
    <source>
        <dbReference type="ARBA" id="ARBA00022670"/>
    </source>
</evidence>
<dbReference type="GO" id="GO:0006515">
    <property type="term" value="P:protein quality control for misfolded or incompletely synthesized proteins"/>
    <property type="evidence" value="ECO:0007669"/>
    <property type="project" value="TreeGrafter"/>
</dbReference>
<sequence length="239" mass="26133">MTTIQVPIKSDVINDKDGKMASILDFPATYPAGVNQILDTAKDNDSVEVNINSGGGDVDAASEIYSELKNASQPVTVNILGMAGSSASIIAMAGDKINIAPTARIIIHKASVSDVQGNSDDLQGLVNMLSSTDSAIANIYRDRTGQDKTAIAKMMTQTTQFNADEAVENHFADEVMFENNKAPQLTNSLNDIFSDKSVDKFYKIYKKAKQYDEIQTNREKHKKSETLTDKKRAIFMQNI</sequence>
<dbReference type="GO" id="GO:0004176">
    <property type="term" value="F:ATP-dependent peptidase activity"/>
    <property type="evidence" value="ECO:0007669"/>
    <property type="project" value="TreeGrafter"/>
</dbReference>
<keyword evidence="3" id="KW-0720">Serine protease</keyword>
<protein>
    <submittedName>
        <fullName evidence="4">Clp protease ClpP</fullName>
    </submittedName>
</protein>
<dbReference type="PANTHER" id="PTHR10381:SF70">
    <property type="entry name" value="ATP-DEPENDENT CLP PROTEASE PROTEOLYTIC SUBUNIT"/>
    <property type="match status" value="1"/>
</dbReference>
<dbReference type="EMBL" id="CP045562">
    <property type="protein sequence ID" value="QFX92507.1"/>
    <property type="molecule type" value="Genomic_DNA"/>
</dbReference>